<reference evidence="1" key="1">
    <citation type="submission" date="2023-05" db="EMBL/GenBank/DDBJ databases">
        <authorList>
            <consortium name="ELIXIR-Norway"/>
        </authorList>
    </citation>
    <scope>NUCLEOTIDE SEQUENCE</scope>
</reference>
<name>A0AC59YXK3_RANTA</name>
<proteinExistence type="predicted"/>
<dbReference type="Proteomes" id="UP001162501">
    <property type="component" value="Chromosome 21"/>
</dbReference>
<organism evidence="1 2">
    <name type="scientific">Rangifer tarandus platyrhynchus</name>
    <name type="common">Svalbard reindeer</name>
    <dbReference type="NCBI Taxonomy" id="3082113"/>
    <lineage>
        <taxon>Eukaryota</taxon>
        <taxon>Metazoa</taxon>
        <taxon>Chordata</taxon>
        <taxon>Craniata</taxon>
        <taxon>Vertebrata</taxon>
        <taxon>Euteleostomi</taxon>
        <taxon>Mammalia</taxon>
        <taxon>Eutheria</taxon>
        <taxon>Laurasiatheria</taxon>
        <taxon>Artiodactyla</taxon>
        <taxon>Ruminantia</taxon>
        <taxon>Pecora</taxon>
        <taxon>Cervidae</taxon>
        <taxon>Odocoileinae</taxon>
        <taxon>Rangifer</taxon>
    </lineage>
</organism>
<reference evidence="1" key="2">
    <citation type="submission" date="2025-03" db="EMBL/GenBank/DDBJ databases">
        <authorList>
            <consortium name="ELIXIR-Norway"/>
            <consortium name="Elixir Norway"/>
        </authorList>
    </citation>
    <scope>NUCLEOTIDE SEQUENCE</scope>
</reference>
<evidence type="ECO:0000313" key="2">
    <source>
        <dbReference type="Proteomes" id="UP001162501"/>
    </source>
</evidence>
<accession>A0AC59YXK3</accession>
<evidence type="ECO:0000313" key="1">
    <source>
        <dbReference type="EMBL" id="CAN0063239.1"/>
    </source>
</evidence>
<protein>
    <submittedName>
        <fullName evidence="1">Uncharacterized protein</fullName>
    </submittedName>
</protein>
<dbReference type="EMBL" id="OX596105">
    <property type="protein sequence ID" value="CAN0063239.1"/>
    <property type="molecule type" value="Genomic_DNA"/>
</dbReference>
<sequence>MGVEMTRPRSHGGARSRLRRQRGRPALARRPPPPSPLRLRSKRRSRFLYARRRRPFRIPPLASPQAPRPCGRRRRGGAGLAGAAGSQPTAGRTGDERRPASVLSAPQQLSEPDPEDLEGRAAGPGAELGARHRPSRACAASPPLRASTAPSAVRRGGQVALRSPAQAGPGRRCRPDPARLSSRRCRRLERTRRPGAGAAAPRGGRRAGRGGARPPGSRRRLGRAASGRNSPNFRGVLPARSSPRGARLALLGEAAAAAARSQAGRPRPWLPTRLAPVPGTSGCRVRLADAPPDPQMQRGARPVVRAARPALRPADLSAGPRGLWPARLLCPWNSPGENAGAGCQFLLWGSSRPGIEPRSPALQVGSLPLNDLGRSQLEGFP</sequence>
<gene>
    <name evidence="1" type="ORF">MRATA1EN22A_LOCUS11472</name>
</gene>